<evidence type="ECO:0000256" key="2">
    <source>
        <dbReference type="ARBA" id="ARBA00022448"/>
    </source>
</evidence>
<dbReference type="GO" id="GO:0016887">
    <property type="term" value="F:ATP hydrolysis activity"/>
    <property type="evidence" value="ECO:0007669"/>
    <property type="project" value="InterPro"/>
</dbReference>
<keyword evidence="5" id="KW-0547">Nucleotide-binding</keyword>
<dbReference type="SUPFAM" id="SSF52540">
    <property type="entry name" value="P-loop containing nucleoside triphosphate hydrolases"/>
    <property type="match status" value="1"/>
</dbReference>
<dbReference type="Pfam" id="PF02687">
    <property type="entry name" value="FtsX"/>
    <property type="match status" value="1"/>
</dbReference>
<evidence type="ECO:0000256" key="5">
    <source>
        <dbReference type="ARBA" id="ARBA00022741"/>
    </source>
</evidence>
<dbReference type="GO" id="GO:0098796">
    <property type="term" value="C:membrane protein complex"/>
    <property type="evidence" value="ECO:0007669"/>
    <property type="project" value="UniProtKB-ARBA"/>
</dbReference>
<dbReference type="PANTHER" id="PTHR42798">
    <property type="entry name" value="LIPOPROTEIN-RELEASING SYSTEM ATP-BINDING PROTEIN LOLD"/>
    <property type="match status" value="1"/>
</dbReference>
<dbReference type="GO" id="GO:0005886">
    <property type="term" value="C:plasma membrane"/>
    <property type="evidence" value="ECO:0007669"/>
    <property type="project" value="UniProtKB-SubCell"/>
</dbReference>
<dbReference type="InterPro" id="IPR017911">
    <property type="entry name" value="MacB-like_ATP-bd"/>
</dbReference>
<keyword evidence="8 11" id="KW-0472">Membrane</keyword>
<keyword evidence="2" id="KW-0813">Transport</keyword>
<dbReference type="InterPro" id="IPR003838">
    <property type="entry name" value="ABC3_permease_C"/>
</dbReference>
<reference evidence="13" key="1">
    <citation type="journal article" date="2021" name="PeerJ">
        <title>Extensive microbial diversity within the chicken gut microbiome revealed by metagenomics and culture.</title>
        <authorList>
            <person name="Gilroy R."/>
            <person name="Ravi A."/>
            <person name="Getino M."/>
            <person name="Pursley I."/>
            <person name="Horton D.L."/>
            <person name="Alikhan N.F."/>
            <person name="Baker D."/>
            <person name="Gharbi K."/>
            <person name="Hall N."/>
            <person name="Watson M."/>
            <person name="Adriaenssens E.M."/>
            <person name="Foster-Nyarko E."/>
            <person name="Jarju S."/>
            <person name="Secka A."/>
            <person name="Antonio M."/>
            <person name="Oren A."/>
            <person name="Chaudhuri R.R."/>
            <person name="La Ragione R."/>
            <person name="Hildebrand F."/>
            <person name="Pallen M.J."/>
        </authorList>
    </citation>
    <scope>NUCLEOTIDE SEQUENCE</scope>
    <source>
        <strain evidence="13">CHK185-1770</strain>
    </source>
</reference>
<evidence type="ECO:0000256" key="10">
    <source>
        <dbReference type="SAM" id="MobiDB-lite"/>
    </source>
</evidence>
<feature type="transmembrane region" description="Helical" evidence="11">
    <location>
        <begin position="921"/>
        <end position="944"/>
    </location>
</feature>
<feature type="compositionally biased region" description="Basic and acidic residues" evidence="10">
    <location>
        <begin position="229"/>
        <end position="247"/>
    </location>
</feature>
<feature type="transmembrane region" description="Helical" evidence="11">
    <location>
        <begin position="964"/>
        <end position="982"/>
    </location>
</feature>
<comment type="subcellular location">
    <subcellularLocation>
        <location evidence="1">Cell inner membrane</location>
        <topology evidence="1">Multi-pass membrane protein</topology>
    </subcellularLocation>
</comment>
<dbReference type="Gene3D" id="3.40.50.300">
    <property type="entry name" value="P-loop containing nucleotide triphosphate hydrolases"/>
    <property type="match status" value="1"/>
</dbReference>
<evidence type="ECO:0000259" key="12">
    <source>
        <dbReference type="PROSITE" id="PS50893"/>
    </source>
</evidence>
<keyword evidence="4 11" id="KW-0812">Transmembrane</keyword>
<keyword evidence="3" id="KW-1003">Cell membrane</keyword>
<feature type="transmembrane region" description="Helical" evidence="11">
    <location>
        <begin position="865"/>
        <end position="891"/>
    </location>
</feature>
<name>A0A9D2MTS6_9FIRM</name>
<evidence type="ECO:0000256" key="7">
    <source>
        <dbReference type="ARBA" id="ARBA00022989"/>
    </source>
</evidence>
<dbReference type="PROSITE" id="PS50893">
    <property type="entry name" value="ABC_TRANSPORTER_2"/>
    <property type="match status" value="1"/>
</dbReference>
<comment type="similarity">
    <text evidence="9">Belongs to the ABC transporter superfamily. Macrolide exporter (TC 3.A.1.122) family.</text>
</comment>
<dbReference type="SMART" id="SM00382">
    <property type="entry name" value="AAA"/>
    <property type="match status" value="1"/>
</dbReference>
<feature type="domain" description="ABC transporter" evidence="12">
    <location>
        <begin position="2"/>
        <end position="240"/>
    </location>
</feature>
<dbReference type="GO" id="GO:0022857">
    <property type="term" value="F:transmembrane transporter activity"/>
    <property type="evidence" value="ECO:0007669"/>
    <property type="project" value="UniProtKB-ARBA"/>
</dbReference>
<evidence type="ECO:0000256" key="9">
    <source>
        <dbReference type="ARBA" id="ARBA00038388"/>
    </source>
</evidence>
<dbReference type="AlphaFoldDB" id="A0A9D2MTS6"/>
<evidence type="ECO:0000256" key="1">
    <source>
        <dbReference type="ARBA" id="ARBA00004429"/>
    </source>
</evidence>
<keyword evidence="7 11" id="KW-1133">Transmembrane helix</keyword>
<evidence type="ECO:0000256" key="3">
    <source>
        <dbReference type="ARBA" id="ARBA00022475"/>
    </source>
</evidence>
<gene>
    <name evidence="13" type="ORF">H9710_02300</name>
</gene>
<protein>
    <submittedName>
        <fullName evidence="13">ABC transporter ATP-binding protein/permease</fullName>
    </submittedName>
</protein>
<dbReference type="Proteomes" id="UP000826793">
    <property type="component" value="Unassembled WGS sequence"/>
</dbReference>
<dbReference type="EMBL" id="DWXG01000017">
    <property type="protein sequence ID" value="HJB97392.1"/>
    <property type="molecule type" value="Genomic_DNA"/>
</dbReference>
<dbReference type="FunFam" id="3.40.50.300:FF:000032">
    <property type="entry name" value="Export ABC transporter ATP-binding protein"/>
    <property type="match status" value="1"/>
</dbReference>
<dbReference type="InterPro" id="IPR017871">
    <property type="entry name" value="ABC_transporter-like_CS"/>
</dbReference>
<dbReference type="InterPro" id="IPR003593">
    <property type="entry name" value="AAA+_ATPase"/>
</dbReference>
<evidence type="ECO:0000313" key="14">
    <source>
        <dbReference type="Proteomes" id="UP000826793"/>
    </source>
</evidence>
<accession>A0A9D2MTS6</accession>
<sequence length="999" mass="109740">MLELKHITKTYPAGGQPVEALKGIDLQFRESEFVSILGPSGCGKTTLLNLIGGLDQYTSGDLVINGRSTKDYKDRDWDAYRNHSVGFVFQSYNLIPHQTVLQNVELALTLSGVSKGERRRRAQAALEQVGLGTQLKKRPSEMSGGQMQRVAIARAIVNDPDIILADEPTGALDTETSVQVMEILKEISKDRLVIMVTHNPELAQLYSTRIVHMLDGQVTGDTAPLSQEEADRERAAARRKAEAERTQKKPSMSLATSFGLSLKNLFTKKGRTALTSFAGSIGIIGISLIYAVSQGTTAYIDAIQEDTLSSYPLTLQAQTMDLGSLMGEFMDAAQSSSEHEQDAVYQKPMIYDLVNALNSSETIENDLESFKTYLEERLDDPEDTLSQAVSGVQYTYDSQLLVYTESVDGTILHSDSQELMEDLLREYFGIDMAAMTDLRDSYGMGDFAGLGGGSLVLWQEMLPGDDGALINPLLESQYDVVYGSWPNSYDEIVLVLDENNELDDMTLYALGLKPQEEMDAIMQAAVDQTGVELEEESWSYEEICSREYRTILNADCYAFDQESGLYVDLRDTEAGLRYLYDNGLDLKVSGIVRPNENATSHMLSGSIGYTSALTEYMAEAAEESAAVQAQLENPDTDIFTGLPFEESTGSMTDAEKETAFRTYVSGLEEEGKAEAYLAIASIPSQEQVDQAVEQSVGSMSREEMEQSMKEALLSQAGLEESDVDEYLTSMSDEELRELFTQMAAEQFKAQYAAQVQEQMAGMESAQMAAALDAALPDYTTEQCAQYYEEVLTFSDSTYEENLTELGYVNLEDPASINLYASSFENKDVIEQAIAGYNQSVDDLEQIQYTDYIGLMLSSVTSIINAITYVLIAFVAVSLVVSSIMIGVITLISVQERTKEIGILRAIGASKKNVSRMFNAETLIIGFTSGALGVVVTWLLCFPINSILHSLTGIQTLNAYLPPQVALVLVLISMALTLFSGIIPSRSAAKKDPVVALRTE</sequence>
<comment type="caution">
    <text evidence="13">The sequence shown here is derived from an EMBL/GenBank/DDBJ whole genome shotgun (WGS) entry which is preliminary data.</text>
</comment>
<organism evidence="13 14">
    <name type="scientific">Candidatus Acutalibacter pullicola</name>
    <dbReference type="NCBI Taxonomy" id="2838417"/>
    <lineage>
        <taxon>Bacteria</taxon>
        <taxon>Bacillati</taxon>
        <taxon>Bacillota</taxon>
        <taxon>Clostridia</taxon>
        <taxon>Eubacteriales</taxon>
        <taxon>Acutalibacteraceae</taxon>
        <taxon>Acutalibacter</taxon>
    </lineage>
</organism>
<dbReference type="PROSITE" id="PS00211">
    <property type="entry name" value="ABC_TRANSPORTER_1"/>
    <property type="match status" value="1"/>
</dbReference>
<evidence type="ECO:0000256" key="11">
    <source>
        <dbReference type="SAM" id="Phobius"/>
    </source>
</evidence>
<keyword evidence="6 13" id="KW-0067">ATP-binding</keyword>
<dbReference type="Pfam" id="PF00005">
    <property type="entry name" value="ABC_tran"/>
    <property type="match status" value="1"/>
</dbReference>
<dbReference type="InterPro" id="IPR003439">
    <property type="entry name" value="ABC_transporter-like_ATP-bd"/>
</dbReference>
<dbReference type="PANTHER" id="PTHR42798:SF6">
    <property type="entry name" value="CELL DIVISION ATP-BINDING PROTEIN FTSE"/>
    <property type="match status" value="1"/>
</dbReference>
<dbReference type="CDD" id="cd03255">
    <property type="entry name" value="ABC_MJ0796_LolCDE_FtsE"/>
    <property type="match status" value="1"/>
</dbReference>
<proteinExistence type="inferred from homology"/>
<evidence type="ECO:0000256" key="8">
    <source>
        <dbReference type="ARBA" id="ARBA00023136"/>
    </source>
</evidence>
<feature type="region of interest" description="Disordered" evidence="10">
    <location>
        <begin position="221"/>
        <end position="252"/>
    </location>
</feature>
<dbReference type="InterPro" id="IPR027417">
    <property type="entry name" value="P-loop_NTPase"/>
</dbReference>
<reference evidence="13" key="2">
    <citation type="submission" date="2021-04" db="EMBL/GenBank/DDBJ databases">
        <authorList>
            <person name="Gilroy R."/>
        </authorList>
    </citation>
    <scope>NUCLEOTIDE SEQUENCE</scope>
    <source>
        <strain evidence="13">CHK185-1770</strain>
    </source>
</reference>
<dbReference type="GO" id="GO:0005524">
    <property type="term" value="F:ATP binding"/>
    <property type="evidence" value="ECO:0007669"/>
    <property type="project" value="UniProtKB-KW"/>
</dbReference>
<evidence type="ECO:0000256" key="6">
    <source>
        <dbReference type="ARBA" id="ARBA00022840"/>
    </source>
</evidence>
<evidence type="ECO:0000313" key="13">
    <source>
        <dbReference type="EMBL" id="HJB97392.1"/>
    </source>
</evidence>
<evidence type="ECO:0000256" key="4">
    <source>
        <dbReference type="ARBA" id="ARBA00022692"/>
    </source>
</evidence>